<dbReference type="Proteomes" id="UP000319627">
    <property type="component" value="Unassembled WGS sequence"/>
</dbReference>
<name>A0A562J1A1_9GAMM</name>
<evidence type="ECO:0000256" key="2">
    <source>
        <dbReference type="SAM" id="Phobius"/>
    </source>
</evidence>
<evidence type="ECO:0000313" key="3">
    <source>
        <dbReference type="EMBL" id="TWH76903.1"/>
    </source>
</evidence>
<reference evidence="3 4" key="1">
    <citation type="submission" date="2019-07" db="EMBL/GenBank/DDBJ databases">
        <title>Genomic Encyclopedia of Type Strains, Phase I: the one thousand microbial genomes (KMG-I) project.</title>
        <authorList>
            <person name="Kyrpides N."/>
        </authorList>
    </citation>
    <scope>NUCLEOTIDE SEQUENCE [LARGE SCALE GENOMIC DNA]</scope>
    <source>
        <strain evidence="3 4">DSM 375</strain>
    </source>
</reference>
<sequence length="253" mass="27921">MTELLEFLNKNSGALTVLFTAVVTIATAVYAALTWVLVKETRMMREVQTEPKLQVTVSSFDFAIHIVRLHVRNVGLGPALNVTFKPKVLAGGQSAEKLLGEFTDVNFFSVGLKHFGPGQERVSAYTDLTEDHDGKMASVLAIDVTYSSTTGKNYSDSLVVDMSELKGGYQLGTPHAYAIAQSLEKMQKDIHHFTTGLRRIQANIYTSEDRAKEREDRAKERAEAQTKREQLQRERQAQQSAQADSPASSGPAV</sequence>
<evidence type="ECO:0000313" key="4">
    <source>
        <dbReference type="Proteomes" id="UP000319627"/>
    </source>
</evidence>
<organism evidence="3 4">
    <name type="scientific">Azomonas agilis</name>
    <dbReference type="NCBI Taxonomy" id="116849"/>
    <lineage>
        <taxon>Bacteria</taxon>
        <taxon>Pseudomonadati</taxon>
        <taxon>Pseudomonadota</taxon>
        <taxon>Gammaproteobacteria</taxon>
        <taxon>Pseudomonadales</taxon>
        <taxon>Pseudomonadaceae</taxon>
        <taxon>Azomonas</taxon>
    </lineage>
</organism>
<feature type="compositionally biased region" description="Low complexity" evidence="1">
    <location>
        <begin position="237"/>
        <end position="253"/>
    </location>
</feature>
<feature type="transmembrane region" description="Helical" evidence="2">
    <location>
        <begin position="12"/>
        <end position="38"/>
    </location>
</feature>
<feature type="region of interest" description="Disordered" evidence="1">
    <location>
        <begin position="207"/>
        <end position="253"/>
    </location>
</feature>
<gene>
    <name evidence="3" type="ORF">LX59_00949</name>
</gene>
<dbReference type="RefSeq" id="WP_211354816.1">
    <property type="nucleotide sequence ID" value="NZ_VLKG01000002.1"/>
</dbReference>
<keyword evidence="2" id="KW-0812">Transmembrane</keyword>
<evidence type="ECO:0000256" key="1">
    <source>
        <dbReference type="SAM" id="MobiDB-lite"/>
    </source>
</evidence>
<comment type="caution">
    <text evidence="3">The sequence shown here is derived from an EMBL/GenBank/DDBJ whole genome shotgun (WGS) entry which is preliminary data.</text>
</comment>
<dbReference type="EMBL" id="VLKG01000002">
    <property type="protein sequence ID" value="TWH76903.1"/>
    <property type="molecule type" value="Genomic_DNA"/>
</dbReference>
<proteinExistence type="predicted"/>
<keyword evidence="2" id="KW-1133">Transmembrane helix</keyword>
<keyword evidence="4" id="KW-1185">Reference proteome</keyword>
<accession>A0A562J1A1</accession>
<dbReference type="AlphaFoldDB" id="A0A562J1A1"/>
<feature type="compositionally biased region" description="Basic and acidic residues" evidence="1">
    <location>
        <begin position="207"/>
        <end position="236"/>
    </location>
</feature>
<protein>
    <submittedName>
        <fullName evidence="3">Uncharacterized protein</fullName>
    </submittedName>
</protein>
<keyword evidence="2" id="KW-0472">Membrane</keyword>